<dbReference type="GeneID" id="94439789"/>
<dbReference type="Gene3D" id="3.90.1150.200">
    <property type="match status" value="1"/>
</dbReference>
<accession>A0A2V2F8K5</accession>
<dbReference type="SUPFAM" id="SSF159888">
    <property type="entry name" value="YdhG-like"/>
    <property type="match status" value="1"/>
</dbReference>
<dbReference type="Proteomes" id="UP000247612">
    <property type="component" value="Unassembled WGS sequence"/>
</dbReference>
<evidence type="ECO:0000259" key="1">
    <source>
        <dbReference type="Pfam" id="PF08818"/>
    </source>
</evidence>
<dbReference type="InterPro" id="IPR014922">
    <property type="entry name" value="YdhG-like"/>
</dbReference>
<name>A0A2V2F8K5_9FIRM</name>
<dbReference type="OrthoDB" id="115213at2"/>
<proteinExistence type="predicted"/>
<feature type="domain" description="YdhG-like" evidence="1">
    <location>
        <begin position="19"/>
        <end position="110"/>
    </location>
</feature>
<dbReference type="AlphaFoldDB" id="A0A2V2F8K5"/>
<gene>
    <name evidence="2" type="ORF">DES51_10814</name>
</gene>
<sequence>MKSTIKDVTAYIQQFDKDKQAILNTLRSLIFQTVPQAEEKLSWSVPTYYLNGYLIQFAAYERHLGFYSSPAAIQHCKSMLDGIPFNNKNTIQLDYQKPLPADLIRELILYRVRENQNS</sequence>
<reference evidence="2 3" key="1">
    <citation type="submission" date="2018-05" db="EMBL/GenBank/DDBJ databases">
        <title>Genomic Encyclopedia of Type Strains, Phase IV (KMG-IV): sequencing the most valuable type-strain genomes for metagenomic binning, comparative biology and taxonomic classification.</title>
        <authorList>
            <person name="Goeker M."/>
        </authorList>
    </citation>
    <scope>NUCLEOTIDE SEQUENCE [LARGE SCALE GENOMIC DNA]</scope>
    <source>
        <strain evidence="2 3">JC118</strain>
    </source>
</reference>
<dbReference type="EMBL" id="QJKH01000008">
    <property type="protein sequence ID" value="PXX78089.1"/>
    <property type="molecule type" value="Genomic_DNA"/>
</dbReference>
<dbReference type="STRING" id="1034346.GCA_000313565_00581"/>
<protein>
    <submittedName>
        <fullName evidence="2">Uncharacterized protein YdhG (YjbR/CyaY superfamily)</fullName>
    </submittedName>
</protein>
<dbReference type="Pfam" id="PF08818">
    <property type="entry name" value="DUF1801"/>
    <property type="match status" value="1"/>
</dbReference>
<evidence type="ECO:0000313" key="2">
    <source>
        <dbReference type="EMBL" id="PXX78089.1"/>
    </source>
</evidence>
<keyword evidence="3" id="KW-1185">Reference proteome</keyword>
<evidence type="ECO:0000313" key="3">
    <source>
        <dbReference type="Proteomes" id="UP000247612"/>
    </source>
</evidence>
<comment type="caution">
    <text evidence="2">The sequence shown here is derived from an EMBL/GenBank/DDBJ whole genome shotgun (WGS) entry which is preliminary data.</text>
</comment>
<dbReference type="RefSeq" id="WP_022936887.1">
    <property type="nucleotide sequence ID" value="NZ_CABKRQ010000001.1"/>
</dbReference>
<organism evidence="2 3">
    <name type="scientific">Dielma fastidiosa</name>
    <dbReference type="NCBI Taxonomy" id="1034346"/>
    <lineage>
        <taxon>Bacteria</taxon>
        <taxon>Bacillati</taxon>
        <taxon>Bacillota</taxon>
        <taxon>Erysipelotrichia</taxon>
        <taxon>Erysipelotrichales</taxon>
        <taxon>Erysipelotrichaceae</taxon>
        <taxon>Dielma</taxon>
    </lineage>
</organism>